<evidence type="ECO:0000313" key="3">
    <source>
        <dbReference type="EMBL" id="CAD9696932.1"/>
    </source>
</evidence>
<protein>
    <recommendedName>
        <fullName evidence="4">Intraflagellar transport protein 88</fullName>
    </recommendedName>
</protein>
<dbReference type="PROSITE" id="PS50005">
    <property type="entry name" value="TPR"/>
    <property type="match status" value="4"/>
</dbReference>
<keyword evidence="1" id="KW-0802">TPR repeat</keyword>
<dbReference type="GO" id="GO:0005814">
    <property type="term" value="C:centriole"/>
    <property type="evidence" value="ECO:0007669"/>
    <property type="project" value="TreeGrafter"/>
</dbReference>
<feature type="repeat" description="TPR" evidence="1">
    <location>
        <begin position="258"/>
        <end position="291"/>
    </location>
</feature>
<feature type="region of interest" description="Disordered" evidence="2">
    <location>
        <begin position="1"/>
        <end position="122"/>
    </location>
</feature>
<dbReference type="PANTHER" id="PTHR44117:SF1">
    <property type="entry name" value="INTRAFLAGELLAR TRANSPORT PROTEIN 88 HOMOLOG"/>
    <property type="match status" value="1"/>
</dbReference>
<dbReference type="SUPFAM" id="SSF48452">
    <property type="entry name" value="TPR-like"/>
    <property type="match status" value="3"/>
</dbReference>
<dbReference type="PANTHER" id="PTHR44117">
    <property type="entry name" value="INTRAFLAGELLAR TRANSPORT PROTEIN 88 HOMOLOG"/>
    <property type="match status" value="1"/>
</dbReference>
<dbReference type="GO" id="GO:1905515">
    <property type="term" value="P:non-motile cilium assembly"/>
    <property type="evidence" value="ECO:0007669"/>
    <property type="project" value="TreeGrafter"/>
</dbReference>
<dbReference type="GO" id="GO:0042073">
    <property type="term" value="P:intraciliary transport"/>
    <property type="evidence" value="ECO:0007669"/>
    <property type="project" value="TreeGrafter"/>
</dbReference>
<feature type="compositionally biased region" description="Acidic residues" evidence="2">
    <location>
        <begin position="14"/>
        <end position="27"/>
    </location>
</feature>
<dbReference type="GO" id="GO:0097730">
    <property type="term" value="C:non-motile cilium"/>
    <property type="evidence" value="ECO:0007669"/>
    <property type="project" value="TreeGrafter"/>
</dbReference>
<proteinExistence type="predicted"/>
<evidence type="ECO:0008006" key="4">
    <source>
        <dbReference type="Google" id="ProtNLM"/>
    </source>
</evidence>
<feature type="compositionally biased region" description="Acidic residues" evidence="2">
    <location>
        <begin position="837"/>
        <end position="852"/>
    </location>
</feature>
<dbReference type="EMBL" id="HBHK01020519">
    <property type="protein sequence ID" value="CAD9696932.1"/>
    <property type="molecule type" value="Transcribed_RNA"/>
</dbReference>
<dbReference type="InterPro" id="IPR019734">
    <property type="entry name" value="TPR_rpt"/>
</dbReference>
<evidence type="ECO:0000256" key="1">
    <source>
        <dbReference type="PROSITE-ProRule" id="PRU00339"/>
    </source>
</evidence>
<feature type="compositionally biased region" description="Polar residues" evidence="2">
    <location>
        <begin position="59"/>
        <end position="81"/>
    </location>
</feature>
<reference evidence="3" key="1">
    <citation type="submission" date="2021-01" db="EMBL/GenBank/DDBJ databases">
        <authorList>
            <person name="Corre E."/>
            <person name="Pelletier E."/>
            <person name="Niang G."/>
            <person name="Scheremetjew M."/>
            <person name="Finn R."/>
            <person name="Kale V."/>
            <person name="Holt S."/>
            <person name="Cochrane G."/>
            <person name="Meng A."/>
            <person name="Brown T."/>
            <person name="Cohen L."/>
        </authorList>
    </citation>
    <scope>NUCLEOTIDE SEQUENCE</scope>
    <source>
        <strain evidence="3">NY070348D</strain>
    </source>
</reference>
<dbReference type="Pfam" id="PF13424">
    <property type="entry name" value="TPR_12"/>
    <property type="match status" value="1"/>
</dbReference>
<accession>A0A7S2SE40</accession>
<evidence type="ECO:0000256" key="2">
    <source>
        <dbReference type="SAM" id="MobiDB-lite"/>
    </source>
</evidence>
<feature type="compositionally biased region" description="Polar residues" evidence="2">
    <location>
        <begin position="39"/>
        <end position="51"/>
    </location>
</feature>
<organism evidence="3">
    <name type="scientific">Mucochytrium quahogii</name>
    <dbReference type="NCBI Taxonomy" id="96639"/>
    <lineage>
        <taxon>Eukaryota</taxon>
        <taxon>Sar</taxon>
        <taxon>Stramenopiles</taxon>
        <taxon>Bigyra</taxon>
        <taxon>Labyrinthulomycetes</taxon>
        <taxon>Thraustochytrida</taxon>
        <taxon>Thraustochytriidae</taxon>
        <taxon>Mucochytrium</taxon>
    </lineage>
</organism>
<feature type="compositionally biased region" description="Low complexity" evidence="2">
    <location>
        <begin position="761"/>
        <end position="785"/>
    </location>
</feature>
<dbReference type="Gene3D" id="1.25.40.10">
    <property type="entry name" value="Tetratricopeptide repeat domain"/>
    <property type="match status" value="3"/>
</dbReference>
<dbReference type="GO" id="GO:0019894">
    <property type="term" value="F:kinesin binding"/>
    <property type="evidence" value="ECO:0007669"/>
    <property type="project" value="TreeGrafter"/>
</dbReference>
<feature type="repeat" description="TPR" evidence="1">
    <location>
        <begin position="546"/>
        <end position="579"/>
    </location>
</feature>
<dbReference type="SMART" id="SM00028">
    <property type="entry name" value="TPR"/>
    <property type="match status" value="11"/>
</dbReference>
<dbReference type="AlphaFoldDB" id="A0A7S2SE40"/>
<feature type="compositionally biased region" description="Acidic residues" evidence="2">
    <location>
        <begin position="327"/>
        <end position="339"/>
    </location>
</feature>
<dbReference type="Pfam" id="PF13432">
    <property type="entry name" value="TPR_16"/>
    <property type="match status" value="1"/>
</dbReference>
<feature type="region of interest" description="Disordered" evidence="2">
    <location>
        <begin position="326"/>
        <end position="393"/>
    </location>
</feature>
<name>A0A7S2SE40_9STRA</name>
<feature type="region of interest" description="Disordered" evidence="2">
    <location>
        <begin position="747"/>
        <end position="790"/>
    </location>
</feature>
<dbReference type="GO" id="GO:0097546">
    <property type="term" value="C:ciliary base"/>
    <property type="evidence" value="ECO:0007669"/>
    <property type="project" value="TreeGrafter"/>
</dbReference>
<dbReference type="InterPro" id="IPR011990">
    <property type="entry name" value="TPR-like_helical_dom_sf"/>
</dbReference>
<gene>
    <name evidence="3" type="ORF">QSP1433_LOCUS13025</name>
</gene>
<feature type="region of interest" description="Disordered" evidence="2">
    <location>
        <begin position="817"/>
        <end position="852"/>
    </location>
</feature>
<sequence length="852" mass="95931">MYADDHFRQTGGMNDDDLYDGFDDEEEKSVPLFGGGQGKSQFGNAPPTTSLGRGPPGTQMGTRLMTGQQNNSEARPMTSVNGAGYTSDLSAGGSRQGFDPLNQANRGPAPALAQKSENSPEERAKEIEKQVNTLLEQSAEAAVAKQYMGALEKAKECARKERQLCKQREQHGLAEQINMELTYSVSFNLANAFALNGMYSDAINQLSMIVKNKQYPQSGRLRVNMGNIYFKQKDYLKAVRMYRMALDQIPNTGKEMRFKIMRNIGNAFVRLGQFQEAIQNFEAIMVGNPDFQSGFNLIVCHYALGDTEQMKKSFSRLLDISILGKSEEEEEDHGLDEENGGGNENDESKMNDNLNAGGMSTAMMSNKQEQKESDGSDDVSGTGNKPGSIDGLKEEIREREKQARTYILHAAKLIAPAIDPKSWVAGYDWTIEQLRETHSHIASEMEIVKAIAYLKRKQFDKAIEVLKAFEKKDQTLKAKAATNLSFLYFLEGELPSANKYANLAVRHDRYNAKALVNKGNCLFVKGELDRARELYLEAIGVEADCSEAIYNLGLVNKQMGNLEEALQAFEKLHTIIPNSPEVIFQISNLYDMLLNFRAATKWFNILITRVPTDPHVLSRIGQIFNKEDDETQALHYHHESYRYYPVNLDVISWLGVWYVKAELYEKAIEFFERASQIQPTEVKWRLMVTSCYRRMNAYQKALELYEHIHKDYPENVECLRYLVAICKDMGLPYDQYQNKLAKLERNTATSTTRQGGGGGQLTQASGGQANQQASAQAKQSYSAAQPEYHNTQIGMETIGEERFEEEGKDHHDAASLRKINHNIGDRGPIIKNKKIDESDDWDNADLDDLLAE</sequence>
<feature type="repeat" description="TPR" evidence="1">
    <location>
        <begin position="648"/>
        <end position="681"/>
    </location>
</feature>
<dbReference type="GO" id="GO:0036064">
    <property type="term" value="C:ciliary basal body"/>
    <property type="evidence" value="ECO:0007669"/>
    <property type="project" value="TreeGrafter"/>
</dbReference>
<feature type="repeat" description="TPR" evidence="1">
    <location>
        <begin position="219"/>
        <end position="252"/>
    </location>
</feature>